<keyword evidence="4" id="KW-1185">Reference proteome</keyword>
<sequence length="310" mass="34432">MTATRTGRTKSPQINTREPIIQEPKRSESEVEPEPQPEPRPQPESESESEATRRDAGGPESSRANRGWWDRNADDYQVEHGTFLGDDRFVWSPEGLDEIEAELLGPMEELKGKDVLEIGAGAAQCSRWLAAQGARPVALDLSHRQLQHALRIGADSVRLVEADATALPFADGSFDLACSAYGALPFVAEPVRVLREVRRVLRPGGRFVFSVTHPVRWAFPDEPGPEGLSVTSSYFDRTPYVEQDEDGNAVYVEHHRTVGDRVRDVVAGGFRLVDLVEPEWPAWNTQEWGGWSPLRGNLIPGTAIFVCVRD</sequence>
<dbReference type="SUPFAM" id="SSF53335">
    <property type="entry name" value="S-adenosyl-L-methionine-dependent methyltransferases"/>
    <property type="match status" value="1"/>
</dbReference>
<organism evidence="3 4">
    <name type="scientific">Streptomyces aurantiacus</name>
    <dbReference type="NCBI Taxonomy" id="47760"/>
    <lineage>
        <taxon>Bacteria</taxon>
        <taxon>Bacillati</taxon>
        <taxon>Actinomycetota</taxon>
        <taxon>Actinomycetes</taxon>
        <taxon>Kitasatosporales</taxon>
        <taxon>Streptomycetaceae</taxon>
        <taxon>Streptomyces</taxon>
        <taxon>Streptomyces aurantiacus group</taxon>
    </lineage>
</organism>
<dbReference type="KEGG" id="sgm:GCM10017557_62230"/>
<protein>
    <recommendedName>
        <fullName evidence="2">Methyltransferase type 11 domain-containing protein</fullName>
    </recommendedName>
</protein>
<dbReference type="InterPro" id="IPR029063">
    <property type="entry name" value="SAM-dependent_MTases_sf"/>
</dbReference>
<dbReference type="PANTHER" id="PTHR43591">
    <property type="entry name" value="METHYLTRANSFERASE"/>
    <property type="match status" value="1"/>
</dbReference>
<evidence type="ECO:0000313" key="4">
    <source>
        <dbReference type="Proteomes" id="UP000516444"/>
    </source>
</evidence>
<dbReference type="Pfam" id="PF08241">
    <property type="entry name" value="Methyltransf_11"/>
    <property type="match status" value="1"/>
</dbReference>
<evidence type="ECO:0000259" key="2">
    <source>
        <dbReference type="Pfam" id="PF08241"/>
    </source>
</evidence>
<dbReference type="Proteomes" id="UP000516444">
    <property type="component" value="Chromosome"/>
</dbReference>
<accession>A0A7G1PBI6</accession>
<dbReference type="AlphaFoldDB" id="A0A7G1PBI6"/>
<dbReference type="RefSeq" id="WP_190853176.1">
    <property type="nucleotide sequence ID" value="NZ_AP023440.1"/>
</dbReference>
<dbReference type="PANTHER" id="PTHR43591:SF24">
    <property type="entry name" value="2-METHOXY-6-POLYPRENYL-1,4-BENZOQUINOL METHYLASE, MITOCHONDRIAL"/>
    <property type="match status" value="1"/>
</dbReference>
<dbReference type="CDD" id="cd02440">
    <property type="entry name" value="AdoMet_MTases"/>
    <property type="match status" value="1"/>
</dbReference>
<name>A0A7G1PBI6_9ACTN</name>
<proteinExistence type="predicted"/>
<dbReference type="InterPro" id="IPR013216">
    <property type="entry name" value="Methyltransf_11"/>
</dbReference>
<dbReference type="Gene3D" id="3.40.50.150">
    <property type="entry name" value="Vaccinia Virus protein VP39"/>
    <property type="match status" value="1"/>
</dbReference>
<dbReference type="EMBL" id="AP023440">
    <property type="protein sequence ID" value="BCL31364.1"/>
    <property type="molecule type" value="Genomic_DNA"/>
</dbReference>
<feature type="compositionally biased region" description="Polar residues" evidence="1">
    <location>
        <begin position="1"/>
        <end position="16"/>
    </location>
</feature>
<feature type="region of interest" description="Disordered" evidence="1">
    <location>
        <begin position="1"/>
        <end position="68"/>
    </location>
</feature>
<evidence type="ECO:0000256" key="1">
    <source>
        <dbReference type="SAM" id="MobiDB-lite"/>
    </source>
</evidence>
<dbReference type="GO" id="GO:0008757">
    <property type="term" value="F:S-adenosylmethionine-dependent methyltransferase activity"/>
    <property type="evidence" value="ECO:0007669"/>
    <property type="project" value="InterPro"/>
</dbReference>
<gene>
    <name evidence="3" type="ORF">GCM10017557_62230</name>
</gene>
<feature type="domain" description="Methyltransferase type 11" evidence="2">
    <location>
        <begin position="116"/>
        <end position="209"/>
    </location>
</feature>
<evidence type="ECO:0000313" key="3">
    <source>
        <dbReference type="EMBL" id="BCL31364.1"/>
    </source>
</evidence>
<reference evidence="3 4" key="1">
    <citation type="journal article" date="2014" name="Int. J. Syst. Evol. Microbiol.">
        <title>Complete genome sequence of Corynebacterium casei LMG S-19264T (=DSM 44701T), isolated from a smear-ripened cheese.</title>
        <authorList>
            <consortium name="US DOE Joint Genome Institute (JGI-PGF)"/>
            <person name="Walter F."/>
            <person name="Albersmeier A."/>
            <person name="Kalinowski J."/>
            <person name="Ruckert C."/>
        </authorList>
    </citation>
    <scope>NUCLEOTIDE SEQUENCE [LARGE SCALE GENOMIC DNA]</scope>
    <source>
        <strain evidence="3 4">JCM 4677</strain>
    </source>
</reference>